<proteinExistence type="inferred from homology"/>
<keyword evidence="2" id="KW-0812">Transmembrane</keyword>
<feature type="transmembrane region" description="Helical" evidence="2">
    <location>
        <begin position="96"/>
        <end position="117"/>
    </location>
</feature>
<feature type="domain" description="Polysaccharide biosynthesis protein CapD-like" evidence="3">
    <location>
        <begin position="308"/>
        <end position="593"/>
    </location>
</feature>
<comment type="caution">
    <text evidence="4">The sequence shown here is derived from an EMBL/GenBank/DDBJ whole genome shotgun (WGS) entry which is preliminary data.</text>
</comment>
<evidence type="ECO:0000256" key="2">
    <source>
        <dbReference type="SAM" id="Phobius"/>
    </source>
</evidence>
<evidence type="ECO:0000259" key="3">
    <source>
        <dbReference type="Pfam" id="PF02719"/>
    </source>
</evidence>
<dbReference type="InterPro" id="IPR036291">
    <property type="entry name" value="NAD(P)-bd_dom_sf"/>
</dbReference>
<dbReference type="Pfam" id="PF02719">
    <property type="entry name" value="Polysacc_synt_2"/>
    <property type="match status" value="1"/>
</dbReference>
<dbReference type="Proteomes" id="UP001254488">
    <property type="component" value="Unassembled WGS sequence"/>
</dbReference>
<dbReference type="Gene3D" id="3.40.50.720">
    <property type="entry name" value="NAD(P)-binding Rossmann-like Domain"/>
    <property type="match status" value="2"/>
</dbReference>
<feature type="transmembrane region" description="Helical" evidence="2">
    <location>
        <begin position="63"/>
        <end position="84"/>
    </location>
</feature>
<keyword evidence="2" id="KW-0472">Membrane</keyword>
<feature type="transmembrane region" description="Helical" evidence="2">
    <location>
        <begin position="29"/>
        <end position="51"/>
    </location>
</feature>
<reference evidence="4 5" key="1">
    <citation type="submission" date="2023-09" db="EMBL/GenBank/DDBJ databases">
        <authorList>
            <person name="Rey-Velasco X."/>
        </authorList>
    </citation>
    <scope>NUCLEOTIDE SEQUENCE [LARGE SCALE GENOMIC DNA]</scope>
    <source>
        <strain evidence="4 5">W242</strain>
    </source>
</reference>
<gene>
    <name evidence="4" type="ORF">RM538_11565</name>
</gene>
<dbReference type="PANTHER" id="PTHR43318">
    <property type="entry name" value="UDP-N-ACETYLGLUCOSAMINE 4,6-DEHYDRATASE"/>
    <property type="match status" value="1"/>
</dbReference>
<dbReference type="RefSeq" id="WP_311333600.1">
    <property type="nucleotide sequence ID" value="NZ_JAVRHZ010000007.1"/>
</dbReference>
<protein>
    <submittedName>
        <fullName evidence="4">Nucleoside-diphosphate sugar epimerase/dehydratase</fullName>
    </submittedName>
</protein>
<accession>A0ABU2YG34</accession>
<keyword evidence="5" id="KW-1185">Reference proteome</keyword>
<feature type="transmembrane region" description="Helical" evidence="2">
    <location>
        <begin position="123"/>
        <end position="145"/>
    </location>
</feature>
<comment type="similarity">
    <text evidence="1">Belongs to the polysaccharide synthase family.</text>
</comment>
<evidence type="ECO:0000313" key="4">
    <source>
        <dbReference type="EMBL" id="MDT0556649.1"/>
    </source>
</evidence>
<dbReference type="Pfam" id="PF13727">
    <property type="entry name" value="CoA_binding_3"/>
    <property type="match status" value="1"/>
</dbReference>
<name>A0ABU2YG34_9FLAO</name>
<dbReference type="CDD" id="cd05237">
    <property type="entry name" value="UDP_invert_4-6DH_SDR_e"/>
    <property type="match status" value="1"/>
</dbReference>
<evidence type="ECO:0000313" key="5">
    <source>
        <dbReference type="Proteomes" id="UP001254488"/>
    </source>
</evidence>
<keyword evidence="2" id="KW-1133">Transmembrane helix</keyword>
<dbReference type="EMBL" id="JAVRHZ010000007">
    <property type="protein sequence ID" value="MDT0556649.1"/>
    <property type="molecule type" value="Genomic_DNA"/>
</dbReference>
<sequence length="645" mass="72253">MKLPQKIFKHLSKGDNRLELLNQNYLPRWVVVLIDVLLVTTSMVVVYLVLLNTPLKFYDVFSLPLQGLLALLVNCIGFFLFKTYSGIIRHSTFTDIIKVAFASFSTGAILILLNIFIEQVQDQRIFLTTSIILYAFLSFTSMILFRIGVKESYQLLLKTSDSSSKKKVAIIGIDDHTIALGKALTTEVNSNYELMGFLTKKITSSSYEIVGKPVISIKNSIEEALERMRVNSIIIASDSISGKEKNEIVEVCLEKNIEVLNVPNIQTWKSKADIKNFIKPIQIEDLLDRASISLDTEKIENHLQGKTILVTGGAGSIGSEIVKQIAKFSPELIVVLDQAESALHELDIYLSQNLPQLNFITELADVSNMYRMGLLFKKYNFNLVYHAAAYKHVPLIERNPHEAIYVNILGTVNLSILSTSYDVEKFVMISTDKAVNPTNVMGASKRAAEIYVQSLQNEKGVNTKFITTRFGNVLGSNGSVIPHFKKQISQGGPVTVTHKNIIRYFMTIPEACQLVLQAGTMGNGGEIYVFDMGKPKKILDLAEKMIRLSGFEPYSDIDIKITGLRPGEKLYEELLTDSSKVQPTYHPKIMIAKVAAEEFSETKKSIKNIIKAATRKEDAQVVKLLKKIVPEYKSENSKFVKLDDN</sequence>
<evidence type="ECO:0000256" key="1">
    <source>
        <dbReference type="ARBA" id="ARBA00007430"/>
    </source>
</evidence>
<dbReference type="InterPro" id="IPR003869">
    <property type="entry name" value="Polysac_CapD-like"/>
</dbReference>
<dbReference type="PANTHER" id="PTHR43318:SF1">
    <property type="entry name" value="POLYSACCHARIDE BIOSYNTHESIS PROTEIN EPSC-RELATED"/>
    <property type="match status" value="1"/>
</dbReference>
<organism evidence="4 5">
    <name type="scientific">Patiriisocius hiemis</name>
    <dbReference type="NCBI Taxonomy" id="3075604"/>
    <lineage>
        <taxon>Bacteria</taxon>
        <taxon>Pseudomonadati</taxon>
        <taxon>Bacteroidota</taxon>
        <taxon>Flavobacteriia</taxon>
        <taxon>Flavobacteriales</taxon>
        <taxon>Flavobacteriaceae</taxon>
        <taxon>Patiriisocius</taxon>
    </lineage>
</organism>
<dbReference type="SUPFAM" id="SSF51735">
    <property type="entry name" value="NAD(P)-binding Rossmann-fold domains"/>
    <property type="match status" value="1"/>
</dbReference>
<dbReference type="InterPro" id="IPR051203">
    <property type="entry name" value="Polysaccharide_Synthase-Rel"/>
</dbReference>